<evidence type="ECO:0000313" key="3">
    <source>
        <dbReference type="Proteomes" id="UP000009172"/>
    </source>
</evidence>
<organism evidence="2 3">
    <name type="scientific">Trichophyton tonsurans (strain CBS 112818)</name>
    <name type="common">Scalp ringworm fungus</name>
    <dbReference type="NCBI Taxonomy" id="647933"/>
    <lineage>
        <taxon>Eukaryota</taxon>
        <taxon>Fungi</taxon>
        <taxon>Dikarya</taxon>
        <taxon>Ascomycota</taxon>
        <taxon>Pezizomycotina</taxon>
        <taxon>Eurotiomycetes</taxon>
        <taxon>Eurotiomycetidae</taxon>
        <taxon>Onygenales</taxon>
        <taxon>Arthrodermataceae</taxon>
        <taxon>Trichophyton</taxon>
    </lineage>
</organism>
<sequence length="196" mass="22458">MLRNLLRIPTTGAGLTARCSNRRCLSYVSTHPVFPATLYRFQIHRESKLYDKSLKQNDWEYEDGVEISSDGLVHAKINLDVSNGALFMPNTHLMQELTRRSFDNYLDAVDNGQPTAEPHYLSIPKGTPVPDSLTLFRERASRFTLQPSYPISLAALNELLTKFYNESGQITAPEVWLDKNPYNEALFDDLEDWMEK</sequence>
<dbReference type="HOGENOM" id="CLU_108095_0_0_1"/>
<dbReference type="Proteomes" id="UP000009172">
    <property type="component" value="Unassembled WGS sequence"/>
</dbReference>
<accession>F2RWA1</accession>
<name>F2RWA1_TRIT1</name>
<dbReference type="InterPro" id="IPR041018">
    <property type="entry name" value="ADPRTs_Tse2"/>
</dbReference>
<dbReference type="Pfam" id="PF18648">
    <property type="entry name" value="ADPRTs_Tse2"/>
    <property type="match status" value="1"/>
</dbReference>
<reference evidence="3" key="1">
    <citation type="journal article" date="2012" name="MBio">
        <title>Comparative genome analysis of Trichophyton rubrum and related dermatophytes reveals candidate genes involved in infection.</title>
        <authorList>
            <person name="Martinez D.A."/>
            <person name="Oliver B.G."/>
            <person name="Graeser Y."/>
            <person name="Goldberg J.M."/>
            <person name="Li W."/>
            <person name="Martinez-Rossi N.M."/>
            <person name="Monod M."/>
            <person name="Shelest E."/>
            <person name="Barton R.C."/>
            <person name="Birch E."/>
            <person name="Brakhage A.A."/>
            <person name="Chen Z."/>
            <person name="Gurr S.J."/>
            <person name="Heiman D."/>
            <person name="Heitman J."/>
            <person name="Kosti I."/>
            <person name="Rossi A."/>
            <person name="Saif S."/>
            <person name="Samalova M."/>
            <person name="Saunders C.W."/>
            <person name="Shea T."/>
            <person name="Summerbell R.C."/>
            <person name="Xu J."/>
            <person name="Young S."/>
            <person name="Zeng Q."/>
            <person name="Birren B.W."/>
            <person name="Cuomo C.A."/>
            <person name="White T.C."/>
        </authorList>
    </citation>
    <scope>NUCLEOTIDE SEQUENCE [LARGE SCALE GENOMIC DNA]</scope>
    <source>
        <strain evidence="3">CBS 112818</strain>
    </source>
</reference>
<gene>
    <name evidence="2" type="ORF">TESG_03050</name>
</gene>
<proteinExistence type="predicted"/>
<feature type="domain" description="Tse2 ADP-ribosyltransferase toxin" evidence="1">
    <location>
        <begin position="36"/>
        <end position="174"/>
    </location>
</feature>
<keyword evidence="3" id="KW-1185">Reference proteome</keyword>
<dbReference type="EMBL" id="GG698489">
    <property type="protein sequence ID" value="EGD95575.1"/>
    <property type="molecule type" value="Genomic_DNA"/>
</dbReference>
<protein>
    <recommendedName>
        <fullName evidence="1">Tse2 ADP-ribosyltransferase toxin domain-containing protein</fullName>
    </recommendedName>
</protein>
<evidence type="ECO:0000259" key="1">
    <source>
        <dbReference type="Pfam" id="PF18648"/>
    </source>
</evidence>
<evidence type="ECO:0000313" key="2">
    <source>
        <dbReference type="EMBL" id="EGD95575.1"/>
    </source>
</evidence>
<dbReference type="AlphaFoldDB" id="F2RWA1"/>